<name>A0ACB9TCV8_HOLOL</name>
<keyword evidence="2" id="KW-1185">Reference proteome</keyword>
<dbReference type="EMBL" id="CM043017">
    <property type="protein sequence ID" value="KAI4464613.1"/>
    <property type="molecule type" value="Genomic_DNA"/>
</dbReference>
<evidence type="ECO:0000313" key="2">
    <source>
        <dbReference type="Proteomes" id="UP001056778"/>
    </source>
</evidence>
<protein>
    <submittedName>
        <fullName evidence="1">Adenylate cyclase type 1</fullName>
    </submittedName>
</protein>
<gene>
    <name evidence="1" type="ORF">MML48_3g00016042</name>
</gene>
<proteinExistence type="predicted"/>
<evidence type="ECO:0000313" key="1">
    <source>
        <dbReference type="EMBL" id="KAI4464613.1"/>
    </source>
</evidence>
<organism evidence="1 2">
    <name type="scientific">Holotrichia oblita</name>
    <name type="common">Chafer beetle</name>
    <dbReference type="NCBI Taxonomy" id="644536"/>
    <lineage>
        <taxon>Eukaryota</taxon>
        <taxon>Metazoa</taxon>
        <taxon>Ecdysozoa</taxon>
        <taxon>Arthropoda</taxon>
        <taxon>Hexapoda</taxon>
        <taxon>Insecta</taxon>
        <taxon>Pterygota</taxon>
        <taxon>Neoptera</taxon>
        <taxon>Endopterygota</taxon>
        <taxon>Coleoptera</taxon>
        <taxon>Polyphaga</taxon>
        <taxon>Scarabaeiformia</taxon>
        <taxon>Scarabaeidae</taxon>
        <taxon>Melolonthinae</taxon>
        <taxon>Holotrichia</taxon>
    </lineage>
</organism>
<sequence>MEHLEAYNRKLLDNILPAHVAEHFLSSDKNNDDLYHEQCDFVCIMFASIPNFSEFYIELEGNNEGVECLRLLNEIIADFDELLSEPKFECIEKIKSTGATYMAASGLTQSTCDMKTFGHVTAMADYALRIKEKLMEVNEHSFNNFRIRIGINVGPVVAGVIGVRKPQYDIWGNSVNVASRMDSTGILDKIQVTKEVYQILHDKGYPLTCRGTINVKGKGIMETYFLDGYSKDTPNTNVTVNPIDCLTSEL</sequence>
<accession>A0ACB9TCV8</accession>
<reference evidence="1" key="1">
    <citation type="submission" date="2022-04" db="EMBL/GenBank/DDBJ databases">
        <title>Chromosome-scale genome assembly of Holotrichia oblita Faldermann.</title>
        <authorList>
            <person name="Rongchong L."/>
        </authorList>
    </citation>
    <scope>NUCLEOTIDE SEQUENCE</scope>
    <source>
        <strain evidence="1">81SQS9</strain>
    </source>
</reference>
<dbReference type="Proteomes" id="UP001056778">
    <property type="component" value="Chromosome 3"/>
</dbReference>
<comment type="caution">
    <text evidence="1">The sequence shown here is derived from an EMBL/GenBank/DDBJ whole genome shotgun (WGS) entry which is preliminary data.</text>
</comment>